<keyword evidence="6 11" id="KW-0418">Kinase</keyword>
<comment type="catalytic activity">
    <reaction evidence="1">
        <text>ATP + protein L-histidine = ADP + protein N-phospho-L-histidine.</text>
        <dbReference type="EC" id="2.7.13.3"/>
    </reaction>
</comment>
<protein>
    <recommendedName>
        <fullName evidence="2">histidine kinase</fullName>
        <ecNumber evidence="2">2.7.13.3</ecNumber>
    </recommendedName>
</protein>
<reference evidence="11 12" key="1">
    <citation type="submission" date="2021-03" db="EMBL/GenBank/DDBJ databases">
        <title>Genomic Encyclopedia of Type Strains, Phase IV (KMG-IV): sequencing the most valuable type-strain genomes for metagenomic binning, comparative biology and taxonomic classification.</title>
        <authorList>
            <person name="Goeker M."/>
        </authorList>
    </citation>
    <scope>NUCLEOTIDE SEQUENCE [LARGE SCALE GENOMIC DNA]</scope>
    <source>
        <strain evidence="11 12">DSM 26806</strain>
    </source>
</reference>
<feature type="domain" description="Histidine kinase" evidence="10">
    <location>
        <begin position="183"/>
        <end position="405"/>
    </location>
</feature>
<dbReference type="PANTHER" id="PTHR43047">
    <property type="entry name" value="TWO-COMPONENT HISTIDINE PROTEIN KINASE"/>
    <property type="match status" value="1"/>
</dbReference>
<name>A0ABS4JIF7_9BACL</name>
<keyword evidence="5" id="KW-0547">Nucleotide-binding</keyword>
<dbReference type="SMART" id="SM00387">
    <property type="entry name" value="HATPase_c"/>
    <property type="match status" value="1"/>
</dbReference>
<dbReference type="InterPro" id="IPR003594">
    <property type="entry name" value="HATPase_dom"/>
</dbReference>
<evidence type="ECO:0000256" key="7">
    <source>
        <dbReference type="ARBA" id="ARBA00022840"/>
    </source>
</evidence>
<keyword evidence="3" id="KW-0597">Phosphoprotein</keyword>
<dbReference type="InterPro" id="IPR004358">
    <property type="entry name" value="Sig_transdc_His_kin-like_C"/>
</dbReference>
<dbReference type="SUPFAM" id="SSF55781">
    <property type="entry name" value="GAF domain-like"/>
    <property type="match status" value="1"/>
</dbReference>
<keyword evidence="7" id="KW-0067">ATP-binding</keyword>
<evidence type="ECO:0000313" key="12">
    <source>
        <dbReference type="Proteomes" id="UP001519288"/>
    </source>
</evidence>
<dbReference type="InterPro" id="IPR036890">
    <property type="entry name" value="HATPase_C_sf"/>
</dbReference>
<comment type="caution">
    <text evidence="11">The sequence shown here is derived from an EMBL/GenBank/DDBJ whole genome shotgun (WGS) entry which is preliminary data.</text>
</comment>
<dbReference type="InterPro" id="IPR029016">
    <property type="entry name" value="GAF-like_dom_sf"/>
</dbReference>
<evidence type="ECO:0000256" key="2">
    <source>
        <dbReference type="ARBA" id="ARBA00012438"/>
    </source>
</evidence>
<dbReference type="PRINTS" id="PR00344">
    <property type="entry name" value="BCTRLSENSOR"/>
</dbReference>
<organism evidence="11 12">
    <name type="scientific">Paenibacillus shirakamiensis</name>
    <dbReference type="NCBI Taxonomy" id="1265935"/>
    <lineage>
        <taxon>Bacteria</taxon>
        <taxon>Bacillati</taxon>
        <taxon>Bacillota</taxon>
        <taxon>Bacilli</taxon>
        <taxon>Bacillales</taxon>
        <taxon>Paenibacillaceae</taxon>
        <taxon>Paenibacillus</taxon>
    </lineage>
</organism>
<dbReference type="PROSITE" id="PS50109">
    <property type="entry name" value="HIS_KIN"/>
    <property type="match status" value="1"/>
</dbReference>
<dbReference type="SMART" id="SM00388">
    <property type="entry name" value="HisKA"/>
    <property type="match status" value="1"/>
</dbReference>
<dbReference type="Proteomes" id="UP001519288">
    <property type="component" value="Unassembled WGS sequence"/>
</dbReference>
<evidence type="ECO:0000256" key="5">
    <source>
        <dbReference type="ARBA" id="ARBA00022741"/>
    </source>
</evidence>
<dbReference type="SMART" id="SM00065">
    <property type="entry name" value="GAF"/>
    <property type="match status" value="1"/>
</dbReference>
<keyword evidence="9" id="KW-0175">Coiled coil</keyword>
<keyword evidence="8" id="KW-0902">Two-component regulatory system</keyword>
<sequence length="414" mass="46577">MLKTDYVDVLSVISRNLYESAAQVMQTSSRLISANTFCIALNDRQSTTVLKSFNREAVILEEGLMLDNEDSYCHLVTEHAKGPLVIQNNQTHDLTKEMDATVFVGACSFMGVPIQTKSGETYGSLCAFDHNLYQYSDQDVELFQSLSLFFANMLELEDTLHTLRQVEADNQRMLEEKSNLLAVMSHEVRTPMNGIIGMSSLLKTTELSEEQREYVDLIETSGESLLELMENILAYSKTEHQQLQLDIRAFHLPSFLKQIEALFQKELEQQGTLMYTSISASVPDIIYGDANKIRQILINLLSNAIKFTEEGSIRIEIDVDATTSIAPQWVVRVKDTGPGIPQERRGDLFRTFSQVHEPIVTEGYSGTGLGLSICKQLVERMDGQIWLEDTAETGCSFIFCLPLLEEALTVELVQ</sequence>
<dbReference type="InterPro" id="IPR003018">
    <property type="entry name" value="GAF"/>
</dbReference>
<keyword evidence="4" id="KW-0808">Transferase</keyword>
<dbReference type="InterPro" id="IPR036097">
    <property type="entry name" value="HisK_dim/P_sf"/>
</dbReference>
<dbReference type="RefSeq" id="WP_209862959.1">
    <property type="nucleotide sequence ID" value="NZ_JAGGLD010000004.1"/>
</dbReference>
<dbReference type="Gene3D" id="3.30.565.10">
    <property type="entry name" value="Histidine kinase-like ATPase, C-terminal domain"/>
    <property type="match status" value="1"/>
</dbReference>
<gene>
    <name evidence="11" type="ORF">J2Z69_002545</name>
</gene>
<dbReference type="InterPro" id="IPR003661">
    <property type="entry name" value="HisK_dim/P_dom"/>
</dbReference>
<evidence type="ECO:0000256" key="1">
    <source>
        <dbReference type="ARBA" id="ARBA00000085"/>
    </source>
</evidence>
<dbReference type="EMBL" id="JAGGLD010000004">
    <property type="protein sequence ID" value="MBP2001500.1"/>
    <property type="molecule type" value="Genomic_DNA"/>
</dbReference>
<dbReference type="CDD" id="cd16922">
    <property type="entry name" value="HATPase_EvgS-ArcB-TorS-like"/>
    <property type="match status" value="1"/>
</dbReference>
<dbReference type="SUPFAM" id="SSF55874">
    <property type="entry name" value="ATPase domain of HSP90 chaperone/DNA topoisomerase II/histidine kinase"/>
    <property type="match status" value="1"/>
</dbReference>
<dbReference type="Gene3D" id="3.30.450.40">
    <property type="match status" value="1"/>
</dbReference>
<dbReference type="PANTHER" id="PTHR43047:SF71">
    <property type="entry name" value="HISTIDINE KINASE CONTAINING CHEY-HOMOLOGOUS RECEIVER DOMAIN-RELATED"/>
    <property type="match status" value="1"/>
</dbReference>
<evidence type="ECO:0000256" key="3">
    <source>
        <dbReference type="ARBA" id="ARBA00022553"/>
    </source>
</evidence>
<accession>A0ABS4JIF7</accession>
<dbReference type="CDD" id="cd00082">
    <property type="entry name" value="HisKA"/>
    <property type="match status" value="1"/>
</dbReference>
<proteinExistence type="predicted"/>
<dbReference type="Pfam" id="PF00512">
    <property type="entry name" value="HisKA"/>
    <property type="match status" value="1"/>
</dbReference>
<evidence type="ECO:0000256" key="9">
    <source>
        <dbReference type="SAM" id="Coils"/>
    </source>
</evidence>
<dbReference type="GO" id="GO:0016301">
    <property type="term" value="F:kinase activity"/>
    <property type="evidence" value="ECO:0007669"/>
    <property type="project" value="UniProtKB-KW"/>
</dbReference>
<evidence type="ECO:0000256" key="6">
    <source>
        <dbReference type="ARBA" id="ARBA00022777"/>
    </source>
</evidence>
<keyword evidence="12" id="KW-1185">Reference proteome</keyword>
<dbReference type="SUPFAM" id="SSF47384">
    <property type="entry name" value="Homodimeric domain of signal transducing histidine kinase"/>
    <property type="match status" value="1"/>
</dbReference>
<dbReference type="Pfam" id="PF02518">
    <property type="entry name" value="HATPase_c"/>
    <property type="match status" value="1"/>
</dbReference>
<dbReference type="InterPro" id="IPR005467">
    <property type="entry name" value="His_kinase_dom"/>
</dbReference>
<evidence type="ECO:0000256" key="8">
    <source>
        <dbReference type="ARBA" id="ARBA00023012"/>
    </source>
</evidence>
<dbReference type="Pfam" id="PF01590">
    <property type="entry name" value="GAF"/>
    <property type="match status" value="1"/>
</dbReference>
<evidence type="ECO:0000259" key="10">
    <source>
        <dbReference type="PROSITE" id="PS50109"/>
    </source>
</evidence>
<evidence type="ECO:0000313" key="11">
    <source>
        <dbReference type="EMBL" id="MBP2001500.1"/>
    </source>
</evidence>
<dbReference type="EC" id="2.7.13.3" evidence="2"/>
<feature type="coiled-coil region" evidence="9">
    <location>
        <begin position="156"/>
        <end position="183"/>
    </location>
</feature>
<dbReference type="Gene3D" id="1.10.287.130">
    <property type="match status" value="1"/>
</dbReference>
<evidence type="ECO:0000256" key="4">
    <source>
        <dbReference type="ARBA" id="ARBA00022679"/>
    </source>
</evidence>